<feature type="region of interest" description="Disordered" evidence="2">
    <location>
        <begin position="1"/>
        <end position="42"/>
    </location>
</feature>
<comment type="caution">
    <text evidence="3">The sequence shown here is derived from an EMBL/GenBank/DDBJ whole genome shotgun (WGS) entry which is preliminary data.</text>
</comment>
<sequence length="292" mass="32904">MSDTEFRSQKAVESPCVGTGKRPRSSGSDTSPEHQATTRRKIMLTEEEEQRICKSITASICTMMEQMMEQRFSKIAEKSDITSLASAIQAIQTSEEVIKAEMVQLKNDNESLRRQLDVLDRRTRQDRLTIRGLPIQNPIELKGEMKKLMLSMSGASEIEVRNTFQITAKTGAIITIVQLGDESVIPTILRIASAKFKSAGISITRDMSAEARLRSNRMLRLRWELRQKIPDIDVKLSYDRLIVKGKQFEWSGDRFLCGNEDGARVLKTAIGLDMASVIQGIIDHSANRTKKK</sequence>
<keyword evidence="4" id="KW-1185">Reference proteome</keyword>
<name>A0A8S9WHN1_APOLU</name>
<dbReference type="OrthoDB" id="6628370at2759"/>
<dbReference type="EMBL" id="WIXP02000128">
    <property type="protein sequence ID" value="KAF6197330.1"/>
    <property type="molecule type" value="Genomic_DNA"/>
</dbReference>
<evidence type="ECO:0000256" key="1">
    <source>
        <dbReference type="SAM" id="Coils"/>
    </source>
</evidence>
<evidence type="ECO:0000256" key="2">
    <source>
        <dbReference type="SAM" id="MobiDB-lite"/>
    </source>
</evidence>
<evidence type="ECO:0000313" key="3">
    <source>
        <dbReference type="EMBL" id="KAF6197330.1"/>
    </source>
</evidence>
<evidence type="ECO:0000313" key="4">
    <source>
        <dbReference type="Proteomes" id="UP000466442"/>
    </source>
</evidence>
<feature type="compositionally biased region" description="Basic and acidic residues" evidence="2">
    <location>
        <begin position="1"/>
        <end position="10"/>
    </location>
</feature>
<organism evidence="3 4">
    <name type="scientific">Apolygus lucorum</name>
    <name type="common">Small green plant bug</name>
    <name type="synonym">Lygocoris lucorum</name>
    <dbReference type="NCBI Taxonomy" id="248454"/>
    <lineage>
        <taxon>Eukaryota</taxon>
        <taxon>Metazoa</taxon>
        <taxon>Ecdysozoa</taxon>
        <taxon>Arthropoda</taxon>
        <taxon>Hexapoda</taxon>
        <taxon>Insecta</taxon>
        <taxon>Pterygota</taxon>
        <taxon>Neoptera</taxon>
        <taxon>Paraneoptera</taxon>
        <taxon>Hemiptera</taxon>
        <taxon>Heteroptera</taxon>
        <taxon>Panheteroptera</taxon>
        <taxon>Cimicomorpha</taxon>
        <taxon>Miridae</taxon>
        <taxon>Mirini</taxon>
        <taxon>Apolygus</taxon>
    </lineage>
</organism>
<gene>
    <name evidence="3" type="ORF">GE061_020313</name>
</gene>
<protein>
    <submittedName>
        <fullName evidence="3">Uncharacterized protein</fullName>
    </submittedName>
</protein>
<dbReference type="Proteomes" id="UP000466442">
    <property type="component" value="Unassembled WGS sequence"/>
</dbReference>
<proteinExistence type="predicted"/>
<feature type="coiled-coil region" evidence="1">
    <location>
        <begin position="95"/>
        <end position="122"/>
    </location>
</feature>
<reference evidence="3" key="1">
    <citation type="journal article" date="2021" name="Mol. Ecol. Resour.">
        <title>Apolygus lucorum genome provides insights into omnivorousness and mesophyll feeding.</title>
        <authorList>
            <person name="Liu Y."/>
            <person name="Liu H."/>
            <person name="Wang H."/>
            <person name="Huang T."/>
            <person name="Liu B."/>
            <person name="Yang B."/>
            <person name="Yin L."/>
            <person name="Li B."/>
            <person name="Zhang Y."/>
            <person name="Zhang S."/>
            <person name="Jiang F."/>
            <person name="Zhang X."/>
            <person name="Ren Y."/>
            <person name="Wang B."/>
            <person name="Wang S."/>
            <person name="Lu Y."/>
            <person name="Wu K."/>
            <person name="Fan W."/>
            <person name="Wang G."/>
        </authorList>
    </citation>
    <scope>NUCLEOTIDE SEQUENCE</scope>
    <source>
        <strain evidence="3">12Hb</strain>
    </source>
</reference>
<dbReference type="AlphaFoldDB" id="A0A8S9WHN1"/>
<keyword evidence="1" id="KW-0175">Coiled coil</keyword>
<accession>A0A8S9WHN1</accession>
<feature type="compositionally biased region" description="Polar residues" evidence="2">
    <location>
        <begin position="25"/>
        <end position="35"/>
    </location>
</feature>